<reference evidence="1" key="1">
    <citation type="journal article" date="2014" name="Genome Announc.">
        <title>Draft Genome Sequences of Marine Flavobacterium Nonlabens Strains NR17, NR24, NR27, NR32, NR33, and Ara13.</title>
        <authorList>
            <person name="Nakanishi M."/>
            <person name="Meirelles P."/>
            <person name="Suzuki R."/>
            <person name="Takatani N."/>
            <person name="Mino S."/>
            <person name="Suda W."/>
            <person name="Oshima K."/>
            <person name="Hattori M."/>
            <person name="Ohkuma M."/>
            <person name="Hosokawa M."/>
            <person name="Miyashita K."/>
            <person name="Thompson F.L."/>
            <person name="Niwa A."/>
            <person name="Sawabe T."/>
            <person name="Sawabe T."/>
        </authorList>
    </citation>
    <scope>NUCLEOTIDE SEQUENCE [LARGE SCALE GENOMIC DNA]</scope>
    <source>
        <strain evidence="1">JCM 19294</strain>
    </source>
</reference>
<protein>
    <submittedName>
        <fullName evidence="1">Uncharacterized protein</fullName>
    </submittedName>
</protein>
<gene>
    <name evidence="1" type="ORF">JCM19294_788</name>
</gene>
<accession>A0A090Q581</accession>
<name>A0A090Q581_9FLAO</name>
<comment type="caution">
    <text evidence="1">The sequence shown here is derived from an EMBL/GenBank/DDBJ whole genome shotgun (WGS) entry which is preliminary data.</text>
</comment>
<dbReference type="AlphaFoldDB" id="A0A090Q581"/>
<organism evidence="1 2">
    <name type="scientific">Nonlabens tegetincola</name>
    <dbReference type="NCBI Taxonomy" id="323273"/>
    <lineage>
        <taxon>Bacteria</taxon>
        <taxon>Pseudomonadati</taxon>
        <taxon>Bacteroidota</taxon>
        <taxon>Flavobacteriia</taxon>
        <taxon>Flavobacteriales</taxon>
        <taxon>Flavobacteriaceae</taxon>
        <taxon>Nonlabens</taxon>
    </lineage>
</organism>
<proteinExistence type="predicted"/>
<keyword evidence="2" id="KW-1185">Reference proteome</keyword>
<evidence type="ECO:0000313" key="1">
    <source>
        <dbReference type="EMBL" id="GAK98155.1"/>
    </source>
</evidence>
<evidence type="ECO:0000313" key="2">
    <source>
        <dbReference type="Proteomes" id="UP000029221"/>
    </source>
</evidence>
<sequence>MLTHNATRKPAYHIYIKVPDDSLALPKQNAKATSNNPAMIKIIHFIY</sequence>
<dbReference type="EMBL" id="BBML01000009">
    <property type="protein sequence ID" value="GAK98155.1"/>
    <property type="molecule type" value="Genomic_DNA"/>
</dbReference>
<dbReference type="Proteomes" id="UP000029221">
    <property type="component" value="Unassembled WGS sequence"/>
</dbReference>